<feature type="chain" id="PRO_5045687804" description="DUF3558 domain-containing protein" evidence="2">
    <location>
        <begin position="26"/>
        <end position="322"/>
    </location>
</feature>
<evidence type="ECO:0000313" key="3">
    <source>
        <dbReference type="EMBL" id="MEJ2867399.1"/>
    </source>
</evidence>
<gene>
    <name evidence="3" type="ORF">WCD74_06445</name>
</gene>
<dbReference type="PROSITE" id="PS51257">
    <property type="entry name" value="PROKAR_LIPOPROTEIN"/>
    <property type="match status" value="1"/>
</dbReference>
<evidence type="ECO:0000256" key="1">
    <source>
        <dbReference type="SAM" id="MobiDB-lite"/>
    </source>
</evidence>
<protein>
    <recommendedName>
        <fullName evidence="5">DUF3558 domain-containing protein</fullName>
    </recommendedName>
</protein>
<evidence type="ECO:0000256" key="2">
    <source>
        <dbReference type="SAM" id="SignalP"/>
    </source>
</evidence>
<dbReference type="Proteomes" id="UP001385809">
    <property type="component" value="Unassembled WGS sequence"/>
</dbReference>
<dbReference type="RefSeq" id="WP_337694005.1">
    <property type="nucleotide sequence ID" value="NZ_JBBEGN010000002.1"/>
</dbReference>
<dbReference type="EMBL" id="JBBEGN010000002">
    <property type="protein sequence ID" value="MEJ2867399.1"/>
    <property type="molecule type" value="Genomic_DNA"/>
</dbReference>
<accession>A0ABU8MJ99</accession>
<keyword evidence="4" id="KW-1185">Reference proteome</keyword>
<sequence length="322" mass="33472">MRRWAAVAVVVVTLLLGACSTAAPAPPGRPPAAPLPEVPLGPLTLTGDPRAANPCDLLDPRSFGASWYPVALSGDSVGSCRIQGRAADDRLQALEAVYDSEAATTYTSGEPVRQLGAASVLSPTPSDDVCRRVVRLVDGTLVVFSGRGQAGSRWVADCEGAERAMRAGVATLAARGITYTPGWFADRSLVAADACAALGDPAPLLGVVDPPRYPGFGGWRCLVGEPLPGRAVAWTDFVVIDDYAPIPAGRSTTVGTTPAVVTSYPGQFSPGCQLYLDRGPVGPPEYRQRQMVRVTVERPAPAEVSCAQVVTVAEGVVARLPA</sequence>
<keyword evidence="2" id="KW-0732">Signal</keyword>
<evidence type="ECO:0000313" key="4">
    <source>
        <dbReference type="Proteomes" id="UP001385809"/>
    </source>
</evidence>
<name>A0ABU8MJ99_9PSEU</name>
<comment type="caution">
    <text evidence="3">The sequence shown here is derived from an EMBL/GenBank/DDBJ whole genome shotgun (WGS) entry which is preliminary data.</text>
</comment>
<proteinExistence type="predicted"/>
<feature type="signal peptide" evidence="2">
    <location>
        <begin position="1"/>
        <end position="25"/>
    </location>
</feature>
<reference evidence="3 4" key="1">
    <citation type="submission" date="2024-03" db="EMBL/GenBank/DDBJ databases">
        <title>Actinomycetospora sp. OC33-EN08, a novel actinomycete isolated from wild orchid (Aerides multiflora).</title>
        <authorList>
            <person name="Suriyachadkun C."/>
        </authorList>
    </citation>
    <scope>NUCLEOTIDE SEQUENCE [LARGE SCALE GENOMIC DNA]</scope>
    <source>
        <strain evidence="3 4">OC33-EN08</strain>
    </source>
</reference>
<evidence type="ECO:0008006" key="5">
    <source>
        <dbReference type="Google" id="ProtNLM"/>
    </source>
</evidence>
<feature type="compositionally biased region" description="Pro residues" evidence="1">
    <location>
        <begin position="24"/>
        <end position="39"/>
    </location>
</feature>
<organism evidence="3 4">
    <name type="scientific">Actinomycetospora aurantiaca</name>
    <dbReference type="NCBI Taxonomy" id="3129233"/>
    <lineage>
        <taxon>Bacteria</taxon>
        <taxon>Bacillati</taxon>
        <taxon>Actinomycetota</taxon>
        <taxon>Actinomycetes</taxon>
        <taxon>Pseudonocardiales</taxon>
        <taxon>Pseudonocardiaceae</taxon>
        <taxon>Actinomycetospora</taxon>
    </lineage>
</organism>
<feature type="region of interest" description="Disordered" evidence="1">
    <location>
        <begin position="23"/>
        <end position="46"/>
    </location>
</feature>